<dbReference type="EMBL" id="LN899826">
    <property type="protein sequence ID" value="CUV40085.1"/>
    <property type="molecule type" value="Genomic_DNA"/>
</dbReference>
<dbReference type="InterPro" id="IPR011006">
    <property type="entry name" value="CheY-like_superfamily"/>
</dbReference>
<dbReference type="SUPFAM" id="SSF46894">
    <property type="entry name" value="C-terminal effector domain of the bipartite response regulators"/>
    <property type="match status" value="1"/>
</dbReference>
<feature type="modified residue" description="4-aspartylphosphate" evidence="6">
    <location>
        <position position="51"/>
    </location>
</feature>
<dbReference type="EMBL" id="CP085043">
    <property type="protein sequence ID" value="UZF15489.1"/>
    <property type="molecule type" value="Genomic_DNA"/>
</dbReference>
<keyword evidence="5" id="KW-0804">Transcription</keyword>
<evidence type="ECO:0000313" key="16">
    <source>
        <dbReference type="EMBL" id="CUV43561.1"/>
    </source>
</evidence>
<keyword evidence="4 7" id="KW-0238">DNA-binding</keyword>
<evidence type="ECO:0000313" key="10">
    <source>
        <dbReference type="EMBL" id="AYA45446.1"/>
    </source>
</evidence>
<dbReference type="PANTHER" id="PTHR48111">
    <property type="entry name" value="REGULATOR OF RPOS"/>
    <property type="match status" value="1"/>
</dbReference>
<reference evidence="20" key="3">
    <citation type="submission" date="2018-01" db="EMBL/GenBank/DDBJ databases">
        <title>Raltonia solanacearum P824 infects blueberry.</title>
        <authorList>
            <person name="Bocsanczy A.M."/>
            <person name="Norman D.J."/>
        </authorList>
    </citation>
    <scope>NUCLEOTIDE SEQUENCE [LARGE SCALE GENOMIC DNA]</scope>
    <source>
        <strain evidence="20">P824</strain>
    </source>
</reference>
<evidence type="ECO:0000313" key="18">
    <source>
        <dbReference type="EMBL" id="CUV62165.1"/>
    </source>
</evidence>
<evidence type="ECO:0000313" key="15">
    <source>
        <dbReference type="EMBL" id="CUV40085.1"/>
    </source>
</evidence>
<dbReference type="PANTHER" id="PTHR48111:SF67">
    <property type="entry name" value="TRANSCRIPTIONAL REGULATORY PROTEIN TCTD"/>
    <property type="match status" value="1"/>
</dbReference>
<dbReference type="Proteomes" id="UP000262427">
    <property type="component" value="Chromosome CM"/>
</dbReference>
<dbReference type="PATRIC" id="fig|305.107.peg.664"/>
<evidence type="ECO:0000256" key="3">
    <source>
        <dbReference type="ARBA" id="ARBA00023015"/>
    </source>
</evidence>
<dbReference type="InterPro" id="IPR039420">
    <property type="entry name" value="WalR-like"/>
</dbReference>
<reference evidence="17" key="1">
    <citation type="submission" date="2015-10" db="EMBL/GenBank/DDBJ databases">
        <authorList>
            <person name="Gilbert D.G."/>
        </authorList>
    </citation>
    <scope>NUCLEOTIDE SEQUENCE</scope>
    <source>
        <strain evidence="17">Phyl III-seqv23</strain>
    </source>
</reference>
<reference evidence="19" key="4">
    <citation type="submission" date="2021-10" db="EMBL/GenBank/DDBJ databases">
        <title>Complete genome sequences of five Ralstonia solancearum strains isolated from sunflower.</title>
        <authorList>
            <person name="She X."/>
            <person name="He Z."/>
        </authorList>
    </citation>
    <scope>NUCLEOTIDE SEQUENCE</scope>
    <source>
        <strain evidence="19">RS638</strain>
    </source>
</reference>
<keyword evidence="3" id="KW-0805">Transcription regulation</keyword>
<dbReference type="EMBL" id="LN899827">
    <property type="protein sequence ID" value="CUV43561.1"/>
    <property type="molecule type" value="Genomic_DNA"/>
</dbReference>
<dbReference type="PROSITE" id="PS50110">
    <property type="entry name" value="RESPONSE_REGULATORY"/>
    <property type="match status" value="1"/>
</dbReference>
<sequence>MRILLVEDEGELAAWLARALAQSGFVVERAADGLAAEAFLASGEFDAVVLDLRLPRKDGFAVLADMRARDDRTPVLILTAQGALDERVRGLNAGADDFLTKPFALTELEARLMALIRRSRGRAFPRLRCGPLEFDTGRKAFLLAGEPLSLTPREHAALSALLHKTGQPISKVHLFDKVFNLDSDSSPDAVEVVVHRLRKKLAGSGVQIVTVRGLGYLLEAEASGVPQAAGDTSAP</sequence>
<dbReference type="CDD" id="cd00383">
    <property type="entry name" value="trans_reg_C"/>
    <property type="match status" value="1"/>
</dbReference>
<dbReference type="FunFam" id="3.40.50.2300:FF:000002">
    <property type="entry name" value="DNA-binding response regulator PhoP"/>
    <property type="match status" value="1"/>
</dbReference>
<keyword evidence="1 6" id="KW-0597">Phosphoprotein</keyword>
<dbReference type="SUPFAM" id="SSF52172">
    <property type="entry name" value="CheY-like"/>
    <property type="match status" value="1"/>
</dbReference>
<keyword evidence="2" id="KW-0902">Two-component regulatory system</keyword>
<evidence type="ECO:0000256" key="1">
    <source>
        <dbReference type="ARBA" id="ARBA00022553"/>
    </source>
</evidence>
<feature type="domain" description="OmpR/PhoB-type" evidence="9">
    <location>
        <begin position="124"/>
        <end position="220"/>
    </location>
</feature>
<evidence type="ECO:0000313" key="12">
    <source>
        <dbReference type="EMBL" id="CUV21990.1"/>
    </source>
</evidence>
<evidence type="ECO:0000259" key="9">
    <source>
        <dbReference type="PROSITE" id="PS51755"/>
    </source>
</evidence>
<gene>
    <name evidence="17" type="primary">tctD</name>
    <name evidence="19" type="ORF">LH706_03255</name>
    <name evidence="11" type="ORF">PSS4_v1_820004</name>
    <name evidence="18" type="ORF">RD1301_v1_2100025</name>
    <name evidence="10" type="ORF">RSP824_02535</name>
    <name evidence="12" type="ORF">RUN1744_v1_110065</name>
    <name evidence="13" type="ORF">RUN1985_v1_200005</name>
    <name evidence="17" type="ORF">RUN215_v1_1320044</name>
    <name evidence="14" type="ORF">TD1301_v1_760012</name>
    <name evidence="15" type="ORF">TF3108_v1_410044</name>
    <name evidence="16" type="ORF">TO10_v1_70041</name>
</gene>
<dbReference type="GO" id="GO:0032993">
    <property type="term" value="C:protein-DNA complex"/>
    <property type="evidence" value="ECO:0007669"/>
    <property type="project" value="TreeGrafter"/>
</dbReference>
<feature type="domain" description="Response regulatory" evidence="8">
    <location>
        <begin position="2"/>
        <end position="116"/>
    </location>
</feature>
<dbReference type="GO" id="GO:0005829">
    <property type="term" value="C:cytosol"/>
    <property type="evidence" value="ECO:0007669"/>
    <property type="project" value="TreeGrafter"/>
</dbReference>
<evidence type="ECO:0000256" key="6">
    <source>
        <dbReference type="PROSITE-ProRule" id="PRU00169"/>
    </source>
</evidence>
<evidence type="ECO:0000313" key="19">
    <source>
        <dbReference type="EMBL" id="UZF15489.1"/>
    </source>
</evidence>
<dbReference type="EMBL" id="LN899824">
    <property type="protein sequence ID" value="CUV28310.1"/>
    <property type="molecule type" value="Genomic_DNA"/>
</dbReference>
<dbReference type="Pfam" id="PF00486">
    <property type="entry name" value="Trans_reg_C"/>
    <property type="match status" value="1"/>
</dbReference>
<evidence type="ECO:0000256" key="4">
    <source>
        <dbReference type="ARBA" id="ARBA00023125"/>
    </source>
</evidence>
<protein>
    <submittedName>
        <fullName evidence="10 19">Response regulator</fullName>
    </submittedName>
    <submittedName>
        <fullName evidence="17">Transcriptional regulatory protein tctD</fullName>
    </submittedName>
</protein>
<evidence type="ECO:0000313" key="17">
    <source>
        <dbReference type="EMBL" id="CUV57450.1"/>
    </source>
</evidence>
<dbReference type="Pfam" id="PF00072">
    <property type="entry name" value="Response_reg"/>
    <property type="match status" value="1"/>
</dbReference>
<dbReference type="EMBL" id="LN899823">
    <property type="protein sequence ID" value="CUV21990.1"/>
    <property type="molecule type" value="Genomic_DNA"/>
</dbReference>
<organism evidence="17">
    <name type="scientific">Ralstonia solanacearum</name>
    <name type="common">Pseudomonas solanacearum</name>
    <dbReference type="NCBI Taxonomy" id="305"/>
    <lineage>
        <taxon>Bacteria</taxon>
        <taxon>Pseudomonadati</taxon>
        <taxon>Pseudomonadota</taxon>
        <taxon>Betaproteobacteria</taxon>
        <taxon>Burkholderiales</taxon>
        <taxon>Burkholderiaceae</taxon>
        <taxon>Ralstonia</taxon>
        <taxon>Ralstonia solanacearum species complex</taxon>
    </lineage>
</organism>
<dbReference type="EMBL" id="LN899821">
    <property type="protein sequence ID" value="CUV18882.1"/>
    <property type="molecule type" value="Genomic_DNA"/>
</dbReference>
<dbReference type="InterPro" id="IPR036388">
    <property type="entry name" value="WH-like_DNA-bd_sf"/>
</dbReference>
<dbReference type="SMART" id="SM00862">
    <property type="entry name" value="Trans_reg_C"/>
    <property type="match status" value="1"/>
</dbReference>
<evidence type="ECO:0000259" key="8">
    <source>
        <dbReference type="PROSITE" id="PS50110"/>
    </source>
</evidence>
<reference evidence="10" key="2">
    <citation type="submission" date="2018-01" db="EMBL/GenBank/DDBJ databases">
        <title>Ralstonia pseudosolanacearum P824 infects blueberry.</title>
        <authorList>
            <person name="Bocsanczy A.M."/>
            <person name="Norman D.J."/>
        </authorList>
    </citation>
    <scope>NUCLEOTIDE SEQUENCE</scope>
    <source>
        <strain evidence="10">P824</strain>
    </source>
</reference>
<dbReference type="EMBL" id="LN899822">
    <property type="protein sequence ID" value="CUV62165.1"/>
    <property type="molecule type" value="Genomic_DNA"/>
</dbReference>
<dbReference type="GO" id="GO:0000156">
    <property type="term" value="F:phosphorelay response regulator activity"/>
    <property type="evidence" value="ECO:0007669"/>
    <property type="project" value="TreeGrafter"/>
</dbReference>
<dbReference type="SMART" id="SM00448">
    <property type="entry name" value="REC"/>
    <property type="match status" value="1"/>
</dbReference>
<dbReference type="EMBL" id="LN899820">
    <property type="protein sequence ID" value="CUV57450.1"/>
    <property type="molecule type" value="Genomic_DNA"/>
</dbReference>
<evidence type="ECO:0000256" key="7">
    <source>
        <dbReference type="PROSITE-ProRule" id="PRU01091"/>
    </source>
</evidence>
<evidence type="ECO:0000256" key="5">
    <source>
        <dbReference type="ARBA" id="ARBA00023163"/>
    </source>
</evidence>
<dbReference type="EMBL" id="CP025741">
    <property type="protein sequence ID" value="AYA45446.1"/>
    <property type="molecule type" value="Genomic_DNA"/>
</dbReference>
<dbReference type="InterPro" id="IPR016032">
    <property type="entry name" value="Sig_transdc_resp-reg_C-effctor"/>
</dbReference>
<dbReference type="InterPro" id="IPR001867">
    <property type="entry name" value="OmpR/PhoB-type_DNA-bd"/>
</dbReference>
<name>A0A0K1ZHC0_RALSL</name>
<dbReference type="Gene3D" id="1.10.10.10">
    <property type="entry name" value="Winged helix-like DNA-binding domain superfamily/Winged helix DNA-binding domain"/>
    <property type="match status" value="1"/>
</dbReference>
<dbReference type="InterPro" id="IPR001789">
    <property type="entry name" value="Sig_transdc_resp-reg_receiver"/>
</dbReference>
<dbReference type="EMBL" id="LN899825">
    <property type="protein sequence ID" value="CUV34121.1"/>
    <property type="molecule type" value="Genomic_DNA"/>
</dbReference>
<feature type="DNA-binding region" description="OmpR/PhoB-type" evidence="7">
    <location>
        <begin position="124"/>
        <end position="220"/>
    </location>
</feature>
<accession>A0A0K1ZHC0</accession>
<dbReference type="Gene3D" id="3.40.50.2300">
    <property type="match status" value="1"/>
</dbReference>
<dbReference type="AlphaFoldDB" id="A0A0K1ZHC0"/>
<evidence type="ECO:0000313" key="14">
    <source>
        <dbReference type="EMBL" id="CUV34121.1"/>
    </source>
</evidence>
<dbReference type="PROSITE" id="PS51755">
    <property type="entry name" value="OMPR_PHOB"/>
    <property type="match status" value="1"/>
</dbReference>
<dbReference type="GO" id="GO:0006355">
    <property type="term" value="P:regulation of DNA-templated transcription"/>
    <property type="evidence" value="ECO:0007669"/>
    <property type="project" value="InterPro"/>
</dbReference>
<proteinExistence type="predicted"/>
<evidence type="ECO:0000313" key="11">
    <source>
        <dbReference type="EMBL" id="CUV18882.1"/>
    </source>
</evidence>
<dbReference type="GO" id="GO:0000976">
    <property type="term" value="F:transcription cis-regulatory region binding"/>
    <property type="evidence" value="ECO:0007669"/>
    <property type="project" value="TreeGrafter"/>
</dbReference>
<evidence type="ECO:0000313" key="20">
    <source>
        <dbReference type="Proteomes" id="UP000262427"/>
    </source>
</evidence>
<evidence type="ECO:0000313" key="13">
    <source>
        <dbReference type="EMBL" id="CUV28310.1"/>
    </source>
</evidence>
<evidence type="ECO:0000256" key="2">
    <source>
        <dbReference type="ARBA" id="ARBA00023012"/>
    </source>
</evidence>